<keyword evidence="2" id="KW-1185">Reference proteome</keyword>
<name>A0AAV3X3X2_9GAST</name>
<keyword evidence="1" id="KW-0808">Transferase</keyword>
<dbReference type="GO" id="GO:0003964">
    <property type="term" value="F:RNA-directed DNA polymerase activity"/>
    <property type="evidence" value="ECO:0007669"/>
    <property type="project" value="UniProtKB-KW"/>
</dbReference>
<dbReference type="AlphaFoldDB" id="A0AAV3X3X2"/>
<proteinExistence type="predicted"/>
<evidence type="ECO:0000313" key="1">
    <source>
        <dbReference type="EMBL" id="GFN75125.1"/>
    </source>
</evidence>
<gene>
    <name evidence="1" type="ORF">PoB_000163100</name>
</gene>
<comment type="caution">
    <text evidence="1">The sequence shown here is derived from an EMBL/GenBank/DDBJ whole genome shotgun (WGS) entry which is preliminary data.</text>
</comment>
<keyword evidence="1" id="KW-0695">RNA-directed DNA polymerase</keyword>
<accession>A0AAV3X3X2</accession>
<organism evidence="1 2">
    <name type="scientific">Plakobranchus ocellatus</name>
    <dbReference type="NCBI Taxonomy" id="259542"/>
    <lineage>
        <taxon>Eukaryota</taxon>
        <taxon>Metazoa</taxon>
        <taxon>Spiralia</taxon>
        <taxon>Lophotrochozoa</taxon>
        <taxon>Mollusca</taxon>
        <taxon>Gastropoda</taxon>
        <taxon>Heterobranchia</taxon>
        <taxon>Euthyneura</taxon>
        <taxon>Panpulmonata</taxon>
        <taxon>Sacoglossa</taxon>
        <taxon>Placobranchoidea</taxon>
        <taxon>Plakobranchidae</taxon>
        <taxon>Plakobranchus</taxon>
    </lineage>
</organism>
<evidence type="ECO:0000313" key="2">
    <source>
        <dbReference type="Proteomes" id="UP000735302"/>
    </source>
</evidence>
<protein>
    <submittedName>
        <fullName evidence="1">RNA-directed DNA polymerase from</fullName>
    </submittedName>
</protein>
<keyword evidence="1" id="KW-0548">Nucleotidyltransferase</keyword>
<reference evidence="1 2" key="1">
    <citation type="journal article" date="2021" name="Elife">
        <title>Chloroplast acquisition without the gene transfer in kleptoplastic sea slugs, Plakobranchus ocellatus.</title>
        <authorList>
            <person name="Maeda T."/>
            <person name="Takahashi S."/>
            <person name="Yoshida T."/>
            <person name="Shimamura S."/>
            <person name="Takaki Y."/>
            <person name="Nagai Y."/>
            <person name="Toyoda A."/>
            <person name="Suzuki Y."/>
            <person name="Arimoto A."/>
            <person name="Ishii H."/>
            <person name="Satoh N."/>
            <person name="Nishiyama T."/>
            <person name="Hasebe M."/>
            <person name="Maruyama T."/>
            <person name="Minagawa J."/>
            <person name="Obokata J."/>
            <person name="Shigenobu S."/>
        </authorList>
    </citation>
    <scope>NUCLEOTIDE SEQUENCE [LARGE SCALE GENOMIC DNA]</scope>
</reference>
<dbReference type="Proteomes" id="UP000735302">
    <property type="component" value="Unassembled WGS sequence"/>
</dbReference>
<sequence>ALGGSGSEGVGEAVLLADYLQKTEGVWTVAQWLPSHVGALGNEITDGLANEGRAQPQPRKPFTLSDARSVLQRGTAKLWGAAQLSNDKRLPRFYKAYKAGDFLQGLPRSDAVQIFRAKARHTLLLADRARHGWSATTACHLCGEQEETVQHILSGCREVADDRPRGRPDTHANEILWRGDRVAMSTAAKIMWKFLRRAMQ</sequence>
<dbReference type="EMBL" id="BLXT01000243">
    <property type="protein sequence ID" value="GFN75125.1"/>
    <property type="molecule type" value="Genomic_DNA"/>
</dbReference>
<feature type="non-terminal residue" evidence="1">
    <location>
        <position position="1"/>
    </location>
</feature>